<evidence type="ECO:0000256" key="1">
    <source>
        <dbReference type="ARBA" id="ARBA00006975"/>
    </source>
</evidence>
<dbReference type="InterPro" id="IPR011032">
    <property type="entry name" value="GroES-like_sf"/>
</dbReference>
<dbReference type="InterPro" id="IPR037124">
    <property type="entry name" value="Chaperonin_GroES_sf"/>
</dbReference>
<comment type="caution">
    <text evidence="3">The sequence shown here is derived from an EMBL/GenBank/DDBJ whole genome shotgun (WGS) entry which is preliminary data.</text>
</comment>
<evidence type="ECO:0000256" key="2">
    <source>
        <dbReference type="ARBA" id="ARBA00023186"/>
    </source>
</evidence>
<name>A0A7K3UE90_9HYPH</name>
<dbReference type="GO" id="GO:0005524">
    <property type="term" value="F:ATP binding"/>
    <property type="evidence" value="ECO:0007669"/>
    <property type="project" value="InterPro"/>
</dbReference>
<keyword evidence="2" id="KW-0143">Chaperone</keyword>
<reference evidence="3 4" key="1">
    <citation type="submission" date="2019-12" db="EMBL/GenBank/DDBJ databases">
        <title>Rhizobium genotypes associated with high levels of biological nitrogen fixation by grain legumes in a temperate-maritime cropping system.</title>
        <authorList>
            <person name="Maluk M."/>
            <person name="Francesc Ferrando Molina F."/>
            <person name="Lopez Del Egido L."/>
            <person name="Lafos M."/>
            <person name="Langarica-Fuentes A."/>
            <person name="Gebre Yohannes G."/>
            <person name="Young M.W."/>
            <person name="Martin P."/>
            <person name="Gantlett R."/>
            <person name="Kenicer G."/>
            <person name="Hawes C."/>
            <person name="Begg G.S."/>
            <person name="Quilliam R.S."/>
            <person name="Squire G.R."/>
            <person name="Poole P.S."/>
            <person name="Young P.W."/>
            <person name="Iannetta P.M."/>
            <person name="James E.K."/>
        </authorList>
    </citation>
    <scope>NUCLEOTIDE SEQUENCE [LARGE SCALE GENOMIC DNA]</scope>
    <source>
        <strain evidence="3 4">JHI366</strain>
    </source>
</reference>
<accession>A0A7K3UE90</accession>
<dbReference type="CDD" id="cd00320">
    <property type="entry name" value="cpn10"/>
    <property type="match status" value="1"/>
</dbReference>
<dbReference type="AlphaFoldDB" id="A0A7K3UE90"/>
<dbReference type="GO" id="GO:0044183">
    <property type="term" value="F:protein folding chaperone"/>
    <property type="evidence" value="ECO:0007669"/>
    <property type="project" value="InterPro"/>
</dbReference>
<evidence type="ECO:0000313" key="3">
    <source>
        <dbReference type="EMBL" id="NEJ71644.1"/>
    </source>
</evidence>
<protein>
    <submittedName>
        <fullName evidence="3">Co-chaperone GroES</fullName>
    </submittedName>
</protein>
<evidence type="ECO:0000313" key="4">
    <source>
        <dbReference type="Proteomes" id="UP000471753"/>
    </source>
</evidence>
<dbReference type="EMBL" id="WUFT01000008">
    <property type="protein sequence ID" value="NEJ71644.1"/>
    <property type="molecule type" value="Genomic_DNA"/>
</dbReference>
<dbReference type="Pfam" id="PF00166">
    <property type="entry name" value="Cpn10"/>
    <property type="match status" value="1"/>
</dbReference>
<proteinExistence type="inferred from homology"/>
<gene>
    <name evidence="3" type="ORF">GR197_14000</name>
</gene>
<dbReference type="SMART" id="SM00883">
    <property type="entry name" value="Cpn10"/>
    <property type="match status" value="1"/>
</dbReference>
<sequence length="85" mass="8818">MKIRSLHDRAVIRRAEGDVKSKGGIIIRDAAKEKQGEVAAVGPGLRDKGGSGTEVTIDDETLLIVKETGIAGIVEKIGGAPQKAA</sequence>
<dbReference type="SUPFAM" id="SSF50129">
    <property type="entry name" value="GroES-like"/>
    <property type="match status" value="1"/>
</dbReference>
<dbReference type="Gene3D" id="2.30.33.40">
    <property type="entry name" value="GroES chaperonin"/>
    <property type="match status" value="1"/>
</dbReference>
<comment type="similarity">
    <text evidence="1">Belongs to the GroES chaperonin family.</text>
</comment>
<organism evidence="3 4">
    <name type="scientific">Rhizobium phaseoli</name>
    <dbReference type="NCBI Taxonomy" id="396"/>
    <lineage>
        <taxon>Bacteria</taxon>
        <taxon>Pseudomonadati</taxon>
        <taxon>Pseudomonadota</taxon>
        <taxon>Alphaproteobacteria</taxon>
        <taxon>Hyphomicrobiales</taxon>
        <taxon>Rhizobiaceae</taxon>
        <taxon>Rhizobium/Agrobacterium group</taxon>
        <taxon>Rhizobium</taxon>
    </lineage>
</organism>
<dbReference type="RefSeq" id="WP_164010422.1">
    <property type="nucleotide sequence ID" value="NZ_WUFT01000008.1"/>
</dbReference>
<dbReference type="Proteomes" id="UP000471753">
    <property type="component" value="Unassembled WGS sequence"/>
</dbReference>
<dbReference type="InterPro" id="IPR020818">
    <property type="entry name" value="Chaperonin_GroES"/>
</dbReference>